<dbReference type="EMBL" id="AMGY01000011">
    <property type="protein sequence ID" value="EXJ76930.1"/>
    <property type="molecule type" value="Genomic_DNA"/>
</dbReference>
<evidence type="ECO:0000313" key="4">
    <source>
        <dbReference type="Proteomes" id="UP000019478"/>
    </source>
</evidence>
<dbReference type="AlphaFoldDB" id="W9XHW8"/>
<comment type="caution">
    <text evidence="3">The sequence shown here is derived from an EMBL/GenBank/DDBJ whole genome shotgun (WGS) entry which is preliminary data.</text>
</comment>
<feature type="chain" id="PRO_5004934721" evidence="2">
    <location>
        <begin position="24"/>
        <end position="372"/>
    </location>
</feature>
<feature type="compositionally biased region" description="Basic and acidic residues" evidence="1">
    <location>
        <begin position="171"/>
        <end position="180"/>
    </location>
</feature>
<gene>
    <name evidence="3" type="ORF">A1O3_10087</name>
</gene>
<feature type="compositionally biased region" description="Basic and acidic residues" evidence="1">
    <location>
        <begin position="100"/>
        <end position="111"/>
    </location>
</feature>
<keyword evidence="2" id="KW-0732">Signal</keyword>
<sequence>MHSFSLTQAFVFGLLATGPLAAGFSLGGDVQDVEKRHVGSLASIASKVVREVIPEIARRHHTEAQIAAKEASAAKKHQRRQAPDEFGPWDSEEDEFGSWVDKRSPSPHHTEAQIAAKEAAAAKKHQRRDPHHTEAQIAAKEAAAAKKHQRRQAPDEFGPWDSEEDEFGSWVDKRSPHHTEAQIAAKEAAAAKKHQRRDPHHTEAQIAAKEAATAKKNHKRDPQAPDEFGPWDSEEDEFGSWVDKRSPSPSPHHTEAQIAAKEAAAAKKNHKRGPHHTEAQIAAKEAAAAKKNHKRDPQAPDEFGPWDSEEDEFGSWVDKRSPSPSPHHTEAQIAAKEAAAAKKHQRLGRDPHHTEAQIAAKEAAAAKKGHGN</sequence>
<protein>
    <submittedName>
        <fullName evidence="3">Uncharacterized protein</fullName>
    </submittedName>
</protein>
<dbReference type="GeneID" id="19174168"/>
<evidence type="ECO:0000256" key="1">
    <source>
        <dbReference type="SAM" id="MobiDB-lite"/>
    </source>
</evidence>
<evidence type="ECO:0000313" key="3">
    <source>
        <dbReference type="EMBL" id="EXJ76930.1"/>
    </source>
</evidence>
<dbReference type="Proteomes" id="UP000019478">
    <property type="component" value="Unassembled WGS sequence"/>
</dbReference>
<keyword evidence="4" id="KW-1185">Reference proteome</keyword>
<dbReference type="RefSeq" id="XP_007738368.1">
    <property type="nucleotide sequence ID" value="XM_007740178.1"/>
</dbReference>
<proteinExistence type="predicted"/>
<accession>W9XHW8</accession>
<dbReference type="eggNOG" id="ENOG502SK5D">
    <property type="taxonomic scope" value="Eukaryota"/>
</dbReference>
<feature type="region of interest" description="Disordered" evidence="1">
    <location>
        <begin position="68"/>
        <end position="372"/>
    </location>
</feature>
<evidence type="ECO:0000256" key="2">
    <source>
        <dbReference type="SAM" id="SignalP"/>
    </source>
</evidence>
<organism evidence="3 4">
    <name type="scientific">Capronia epimyces CBS 606.96</name>
    <dbReference type="NCBI Taxonomy" id="1182542"/>
    <lineage>
        <taxon>Eukaryota</taxon>
        <taxon>Fungi</taxon>
        <taxon>Dikarya</taxon>
        <taxon>Ascomycota</taxon>
        <taxon>Pezizomycotina</taxon>
        <taxon>Eurotiomycetes</taxon>
        <taxon>Chaetothyriomycetidae</taxon>
        <taxon>Chaetothyriales</taxon>
        <taxon>Herpotrichiellaceae</taxon>
        <taxon>Capronia</taxon>
    </lineage>
</organism>
<dbReference type="HOGENOM" id="CLU_063253_0_0_1"/>
<name>W9XHW8_9EURO</name>
<feature type="signal peptide" evidence="2">
    <location>
        <begin position="1"/>
        <end position="23"/>
    </location>
</feature>
<dbReference type="OrthoDB" id="4899673at2759"/>
<reference evidence="3 4" key="1">
    <citation type="submission" date="2013-03" db="EMBL/GenBank/DDBJ databases">
        <title>The Genome Sequence of Capronia epimyces CBS 606.96.</title>
        <authorList>
            <consortium name="The Broad Institute Genomics Platform"/>
            <person name="Cuomo C."/>
            <person name="de Hoog S."/>
            <person name="Gorbushina A."/>
            <person name="Walker B."/>
            <person name="Young S.K."/>
            <person name="Zeng Q."/>
            <person name="Gargeya S."/>
            <person name="Fitzgerald M."/>
            <person name="Haas B."/>
            <person name="Abouelleil A."/>
            <person name="Allen A.W."/>
            <person name="Alvarado L."/>
            <person name="Arachchi H.M."/>
            <person name="Berlin A.M."/>
            <person name="Chapman S.B."/>
            <person name="Gainer-Dewar J."/>
            <person name="Goldberg J."/>
            <person name="Griggs A."/>
            <person name="Gujja S."/>
            <person name="Hansen M."/>
            <person name="Howarth C."/>
            <person name="Imamovic A."/>
            <person name="Ireland A."/>
            <person name="Larimer J."/>
            <person name="McCowan C."/>
            <person name="Murphy C."/>
            <person name="Pearson M."/>
            <person name="Poon T.W."/>
            <person name="Priest M."/>
            <person name="Roberts A."/>
            <person name="Saif S."/>
            <person name="Shea T."/>
            <person name="Sisk P."/>
            <person name="Sykes S."/>
            <person name="Wortman J."/>
            <person name="Nusbaum C."/>
            <person name="Birren B."/>
        </authorList>
    </citation>
    <scope>NUCLEOTIDE SEQUENCE [LARGE SCALE GENOMIC DNA]</scope>
    <source>
        <strain evidence="3 4">CBS 606.96</strain>
    </source>
</reference>
<dbReference type="STRING" id="1182542.W9XHW8"/>